<reference evidence="2 3" key="1">
    <citation type="submission" date="2020-02" db="EMBL/GenBank/DDBJ databases">
        <authorList>
            <person name="Kim M.K."/>
        </authorList>
    </citation>
    <scope>NUCLEOTIDE SEQUENCE [LARGE SCALE GENOMIC DNA]</scope>
    <source>
        <strain evidence="2 3">BT327</strain>
    </source>
</reference>
<keyword evidence="1" id="KW-0732">Signal</keyword>
<feature type="chain" id="PRO_5025338449" evidence="1">
    <location>
        <begin position="20"/>
        <end position="244"/>
    </location>
</feature>
<organism evidence="2 3">
    <name type="scientific">Pontibacter burrus</name>
    <dbReference type="NCBI Taxonomy" id="2704466"/>
    <lineage>
        <taxon>Bacteria</taxon>
        <taxon>Pseudomonadati</taxon>
        <taxon>Bacteroidota</taxon>
        <taxon>Cytophagia</taxon>
        <taxon>Cytophagales</taxon>
        <taxon>Hymenobacteraceae</taxon>
        <taxon>Pontibacter</taxon>
    </lineage>
</organism>
<proteinExistence type="predicted"/>
<dbReference type="EMBL" id="JAAGWD010000006">
    <property type="protein sequence ID" value="NEM98780.1"/>
    <property type="molecule type" value="Genomic_DNA"/>
</dbReference>
<feature type="signal peptide" evidence="1">
    <location>
        <begin position="1"/>
        <end position="19"/>
    </location>
</feature>
<evidence type="ECO:0000313" key="2">
    <source>
        <dbReference type="EMBL" id="NEM98780.1"/>
    </source>
</evidence>
<comment type="caution">
    <text evidence="2">The sequence shown here is derived from an EMBL/GenBank/DDBJ whole genome shotgun (WGS) entry which is preliminary data.</text>
</comment>
<protein>
    <submittedName>
        <fullName evidence="2">Uncharacterized protein</fullName>
    </submittedName>
</protein>
<keyword evidence="3" id="KW-1185">Reference proteome</keyword>
<dbReference type="Proteomes" id="UP000474777">
    <property type="component" value="Unassembled WGS sequence"/>
</dbReference>
<name>A0A6B3LYR6_9BACT</name>
<sequence>MKKIITLLPLLFGSVICFGQEALETPASAFEIPGSYKMDRIKNKTIGAETTVVLSHPHVGVKGSPFFFDSAHKAEITIGGNTYSYLEAMYNVYDNQVIYRTQLGDEFMLSADNVDKLVLTDPSSNNTLTFIKFNVGKTKKEKLSALLFNGASHKLFIVPDVSYRKPDYTGAYNADRRYESFEKKHDYYLVKNGGEPEKIKLNKKTLLQLVNDKSKQVQTFIKDEQVNIASEEGWVKVLAYYENL</sequence>
<dbReference type="RefSeq" id="WP_163915679.1">
    <property type="nucleotide sequence ID" value="NZ_JAAGWD010000006.1"/>
</dbReference>
<gene>
    <name evidence="2" type="ORF">GXP69_13830</name>
</gene>
<dbReference type="AlphaFoldDB" id="A0A6B3LYR6"/>
<accession>A0A6B3LYR6</accession>
<evidence type="ECO:0000256" key="1">
    <source>
        <dbReference type="SAM" id="SignalP"/>
    </source>
</evidence>
<evidence type="ECO:0000313" key="3">
    <source>
        <dbReference type="Proteomes" id="UP000474777"/>
    </source>
</evidence>